<protein>
    <submittedName>
        <fullName evidence="1">Uncharacterized protein</fullName>
    </submittedName>
</protein>
<accession>A0A7X1DAG4</accession>
<reference evidence="1 2" key="1">
    <citation type="submission" date="2020-03" db="EMBL/GenBank/DDBJ databases">
        <title>Soil Listeria distribution.</title>
        <authorList>
            <person name="Liao J."/>
            <person name="Wiedmann M."/>
        </authorList>
    </citation>
    <scope>NUCLEOTIDE SEQUENCE [LARGE SCALE GENOMIC DNA]</scope>
    <source>
        <strain evidence="1 2">FSL L7-0123</strain>
    </source>
</reference>
<dbReference type="Proteomes" id="UP000559864">
    <property type="component" value="Unassembled WGS sequence"/>
</dbReference>
<comment type="caution">
    <text evidence="1">The sequence shown here is derived from an EMBL/GenBank/DDBJ whole genome shotgun (WGS) entry which is preliminary data.</text>
</comment>
<name>A0A7X1DAG4_9LIST</name>
<dbReference type="AlphaFoldDB" id="A0A7X1DAG4"/>
<proteinExistence type="predicted"/>
<evidence type="ECO:0000313" key="1">
    <source>
        <dbReference type="EMBL" id="MBC2248570.1"/>
    </source>
</evidence>
<gene>
    <name evidence="1" type="ORF">HCB49_00940</name>
</gene>
<evidence type="ECO:0000313" key="2">
    <source>
        <dbReference type="Proteomes" id="UP000559864"/>
    </source>
</evidence>
<sequence length="161" mass="18850">MIENSIFTLENQEEIKTSYNDEMSDDDLRNMIANKSQPIHLLLEFGIFDREDLNEKFPDSEMKEISYEGKKLLLIQNIQTDNLQIDEVLFVFRLLANSNFLVYIISGHKLDRILHYLQKDTLFKRNKIVGKMKLSLGKDEFLVMSDYDGSSVIIISKQLDH</sequence>
<organism evidence="1 2">
    <name type="scientific">Listeria cossartiae subsp. cayugensis</name>
    <dbReference type="NCBI Taxonomy" id="2713505"/>
    <lineage>
        <taxon>Bacteria</taxon>
        <taxon>Bacillati</taxon>
        <taxon>Bacillota</taxon>
        <taxon>Bacilli</taxon>
        <taxon>Bacillales</taxon>
        <taxon>Listeriaceae</taxon>
        <taxon>Listeria</taxon>
        <taxon>Listeria cossartiae</taxon>
    </lineage>
</organism>
<dbReference type="EMBL" id="JAARZC010000001">
    <property type="protein sequence ID" value="MBC2248570.1"/>
    <property type="molecule type" value="Genomic_DNA"/>
</dbReference>